<evidence type="ECO:0000256" key="1">
    <source>
        <dbReference type="ARBA" id="ARBA00022679"/>
    </source>
</evidence>
<dbReference type="PANTHER" id="PTHR43584:SF8">
    <property type="entry name" value="N-ACETYLMURAMATE ALPHA-1-PHOSPHATE URIDYLYLTRANSFERASE"/>
    <property type="match status" value="1"/>
</dbReference>
<evidence type="ECO:0000313" key="4">
    <source>
        <dbReference type="EMBL" id="KKR93909.1"/>
    </source>
</evidence>
<dbReference type="SUPFAM" id="SSF53448">
    <property type="entry name" value="Nucleotide-diphospho-sugar transferases"/>
    <property type="match status" value="1"/>
</dbReference>
<dbReference type="Proteomes" id="UP000034961">
    <property type="component" value="Unassembled WGS sequence"/>
</dbReference>
<dbReference type="InterPro" id="IPR029044">
    <property type="entry name" value="Nucleotide-diphossugar_trans"/>
</dbReference>
<accession>A0A0G0UYU9</accession>
<evidence type="ECO:0000313" key="5">
    <source>
        <dbReference type="Proteomes" id="UP000034961"/>
    </source>
</evidence>
<dbReference type="Pfam" id="PF00483">
    <property type="entry name" value="NTP_transferase"/>
    <property type="match status" value="1"/>
</dbReference>
<evidence type="ECO:0000256" key="2">
    <source>
        <dbReference type="ARBA" id="ARBA00022695"/>
    </source>
</evidence>
<dbReference type="Gene3D" id="3.90.550.10">
    <property type="entry name" value="Spore Coat Polysaccharide Biosynthesis Protein SpsA, Chain A"/>
    <property type="match status" value="1"/>
</dbReference>
<proteinExistence type="predicted"/>
<feature type="domain" description="Nucleotidyl transferase" evidence="3">
    <location>
        <begin position="2"/>
        <end position="232"/>
    </location>
</feature>
<dbReference type="PANTHER" id="PTHR43584">
    <property type="entry name" value="NUCLEOTIDYL TRANSFERASE"/>
    <property type="match status" value="1"/>
</dbReference>
<keyword evidence="1 4" id="KW-0808">Transferase</keyword>
<name>A0A0G0UYU9_9BACT</name>
<dbReference type="EMBL" id="LCAN01000017">
    <property type="protein sequence ID" value="KKR93909.1"/>
    <property type="molecule type" value="Genomic_DNA"/>
</dbReference>
<dbReference type="CDD" id="cd02523">
    <property type="entry name" value="PC_cytidylyltransferase"/>
    <property type="match status" value="1"/>
</dbReference>
<evidence type="ECO:0000259" key="3">
    <source>
        <dbReference type="Pfam" id="PF00483"/>
    </source>
</evidence>
<comment type="caution">
    <text evidence="4">The sequence shown here is derived from an EMBL/GenBank/DDBJ whole genome shotgun (WGS) entry which is preliminary data.</text>
</comment>
<sequence>MKVLILAAGEGTRLKSHTAHIPKPLVPLKGKPIIIHIIEACKKAGLSEFVIVTGYLKDMLEKSLRAYDKNITFVHNPLFETAENGQSAYAARDFFKDENSFVLTMCDHLVEPNLLKKLIQAHPQNGCVLAVDKNMSAPRDISEATKVFVENGVIKKIGKGISRYNAVDTGFFLCTPVLFQALKTSINQKKSRLSEAMQVLADQQKLFAADVTGNFWLDVDTEEELEQAHQKVI</sequence>
<protein>
    <submittedName>
        <fullName evidence="4">Nucleotidyltransferase family protein</fullName>
    </submittedName>
</protein>
<dbReference type="InterPro" id="IPR050065">
    <property type="entry name" value="GlmU-like"/>
</dbReference>
<reference evidence="4 5" key="1">
    <citation type="journal article" date="2015" name="Nature">
        <title>rRNA introns, odd ribosomes, and small enigmatic genomes across a large radiation of phyla.</title>
        <authorList>
            <person name="Brown C.T."/>
            <person name="Hug L.A."/>
            <person name="Thomas B.C."/>
            <person name="Sharon I."/>
            <person name="Castelle C.J."/>
            <person name="Singh A."/>
            <person name="Wilkins M.J."/>
            <person name="Williams K.H."/>
            <person name="Banfield J.F."/>
        </authorList>
    </citation>
    <scope>NUCLEOTIDE SEQUENCE [LARGE SCALE GENOMIC DNA]</scope>
</reference>
<keyword evidence="2" id="KW-0548">Nucleotidyltransferase</keyword>
<dbReference type="AlphaFoldDB" id="A0A0G0UYU9"/>
<dbReference type="GO" id="GO:0016779">
    <property type="term" value="F:nucleotidyltransferase activity"/>
    <property type="evidence" value="ECO:0007669"/>
    <property type="project" value="UniProtKB-KW"/>
</dbReference>
<dbReference type="InterPro" id="IPR005835">
    <property type="entry name" value="NTP_transferase_dom"/>
</dbReference>
<organism evidence="4 5">
    <name type="scientific">Candidatus Roizmanbacteria bacterium GW2011_GWA1_41_13</name>
    <dbReference type="NCBI Taxonomy" id="1618474"/>
    <lineage>
        <taxon>Bacteria</taxon>
        <taxon>Candidatus Roizmaniibacteriota</taxon>
    </lineage>
</organism>
<gene>
    <name evidence="4" type="ORF">UU41_C0017G0002</name>
</gene>